<sequence>MSPKPPATPRKQPKQERSQVTVEAILSATAHILTENGYNQLTTNRVAERAGVSIGSLYQYFPNKEALIFALAEQHANEMVQLAKQHLEGLSDRTIPEVLRQIIKAALAAHAVNPKLHRVLHEQIPHSEVMKRLDQAKIENLLQSFLAQRSDQLRPKNLELAVFMVERTIRALIYGAMIDHPELLKTGELEQELTLMLSAYLVKS</sequence>
<evidence type="ECO:0000256" key="1">
    <source>
        <dbReference type="ARBA" id="ARBA00023015"/>
    </source>
</evidence>
<dbReference type="Pfam" id="PF17918">
    <property type="entry name" value="TetR_C_15"/>
    <property type="match status" value="1"/>
</dbReference>
<proteinExistence type="predicted"/>
<dbReference type="GO" id="GO:0000976">
    <property type="term" value="F:transcription cis-regulatory region binding"/>
    <property type="evidence" value="ECO:0007669"/>
    <property type="project" value="TreeGrafter"/>
</dbReference>
<dbReference type="InterPro" id="IPR009057">
    <property type="entry name" value="Homeodomain-like_sf"/>
</dbReference>
<dbReference type="PRINTS" id="PR00455">
    <property type="entry name" value="HTHTETR"/>
</dbReference>
<dbReference type="GO" id="GO:0003700">
    <property type="term" value="F:DNA-binding transcription factor activity"/>
    <property type="evidence" value="ECO:0007669"/>
    <property type="project" value="TreeGrafter"/>
</dbReference>
<feature type="DNA-binding region" description="H-T-H motif" evidence="4">
    <location>
        <begin position="42"/>
        <end position="61"/>
    </location>
</feature>
<evidence type="ECO:0000313" key="7">
    <source>
        <dbReference type="Proteomes" id="UP000217895"/>
    </source>
</evidence>
<accession>A0A1Z4JCD1</accession>
<dbReference type="PROSITE" id="PS01081">
    <property type="entry name" value="HTH_TETR_1"/>
    <property type="match status" value="1"/>
</dbReference>
<dbReference type="SUPFAM" id="SSF46689">
    <property type="entry name" value="Homeodomain-like"/>
    <property type="match status" value="1"/>
</dbReference>
<dbReference type="InterPro" id="IPR001647">
    <property type="entry name" value="HTH_TetR"/>
</dbReference>
<keyword evidence="2 4" id="KW-0238">DNA-binding</keyword>
<dbReference type="PANTHER" id="PTHR30055:SF234">
    <property type="entry name" value="HTH-TYPE TRANSCRIPTIONAL REGULATOR BETI"/>
    <property type="match status" value="1"/>
</dbReference>
<evidence type="ECO:0000259" key="5">
    <source>
        <dbReference type="PROSITE" id="PS50977"/>
    </source>
</evidence>
<evidence type="ECO:0000256" key="4">
    <source>
        <dbReference type="PROSITE-ProRule" id="PRU00335"/>
    </source>
</evidence>
<evidence type="ECO:0000313" key="6">
    <source>
        <dbReference type="EMBL" id="BAY54419.1"/>
    </source>
</evidence>
<dbReference type="PANTHER" id="PTHR30055">
    <property type="entry name" value="HTH-TYPE TRANSCRIPTIONAL REGULATOR RUTR"/>
    <property type="match status" value="1"/>
</dbReference>
<feature type="domain" description="HTH tetR-type" evidence="5">
    <location>
        <begin position="19"/>
        <end position="79"/>
    </location>
</feature>
<dbReference type="EMBL" id="AP018203">
    <property type="protein sequence ID" value="BAY54419.1"/>
    <property type="molecule type" value="Genomic_DNA"/>
</dbReference>
<keyword evidence="3" id="KW-0804">Transcription</keyword>
<dbReference type="Pfam" id="PF00440">
    <property type="entry name" value="TetR_N"/>
    <property type="match status" value="1"/>
</dbReference>
<dbReference type="InterPro" id="IPR023772">
    <property type="entry name" value="DNA-bd_HTH_TetR-type_CS"/>
</dbReference>
<keyword evidence="1" id="KW-0805">Transcription regulation</keyword>
<dbReference type="Gene3D" id="1.10.357.10">
    <property type="entry name" value="Tetracycline Repressor, domain 2"/>
    <property type="match status" value="1"/>
</dbReference>
<reference evidence="6 7" key="1">
    <citation type="submission" date="2017-06" db="EMBL/GenBank/DDBJ databases">
        <title>Genome sequencing of cyanobaciteial culture collection at National Institute for Environmental Studies (NIES).</title>
        <authorList>
            <person name="Hirose Y."/>
            <person name="Shimura Y."/>
            <person name="Fujisawa T."/>
            <person name="Nakamura Y."/>
            <person name="Kawachi M."/>
        </authorList>
    </citation>
    <scope>NUCLEOTIDE SEQUENCE [LARGE SCALE GENOMIC DNA]</scope>
    <source>
        <strain evidence="6 7">NIES-2135</strain>
    </source>
</reference>
<protein>
    <submittedName>
        <fullName evidence="6">Transcriptional regulator</fullName>
    </submittedName>
</protein>
<name>A0A1Z4JCD1_LEPBY</name>
<evidence type="ECO:0000256" key="2">
    <source>
        <dbReference type="ARBA" id="ARBA00023125"/>
    </source>
</evidence>
<evidence type="ECO:0000256" key="3">
    <source>
        <dbReference type="ARBA" id="ARBA00023163"/>
    </source>
</evidence>
<dbReference type="InterPro" id="IPR050109">
    <property type="entry name" value="HTH-type_TetR-like_transc_reg"/>
</dbReference>
<dbReference type="Proteomes" id="UP000217895">
    <property type="component" value="Chromosome"/>
</dbReference>
<dbReference type="PROSITE" id="PS50977">
    <property type="entry name" value="HTH_TETR_2"/>
    <property type="match status" value="1"/>
</dbReference>
<dbReference type="InterPro" id="IPR041669">
    <property type="entry name" value="TetR_C_15"/>
</dbReference>
<dbReference type="AlphaFoldDB" id="A0A1Z4JCD1"/>
<keyword evidence="7" id="KW-1185">Reference proteome</keyword>
<organism evidence="6 7">
    <name type="scientific">Leptolyngbya boryana NIES-2135</name>
    <dbReference type="NCBI Taxonomy" id="1973484"/>
    <lineage>
        <taxon>Bacteria</taxon>
        <taxon>Bacillati</taxon>
        <taxon>Cyanobacteriota</taxon>
        <taxon>Cyanophyceae</taxon>
        <taxon>Leptolyngbyales</taxon>
        <taxon>Leptolyngbyaceae</taxon>
        <taxon>Leptolyngbya group</taxon>
        <taxon>Leptolyngbya</taxon>
    </lineage>
</organism>
<gene>
    <name evidence="6" type="ORF">NIES2135_12360</name>
</gene>